<reference evidence="2" key="1">
    <citation type="submission" date="2018-06" db="EMBL/GenBank/DDBJ databases">
        <authorList>
            <person name="O'Rourke A."/>
        </authorList>
    </citation>
    <scope>NUCLEOTIDE SEQUENCE</scope>
    <source>
        <strain evidence="2">132550021-3</strain>
    </source>
</reference>
<dbReference type="Proteomes" id="UP001189303">
    <property type="component" value="Unassembled WGS sequence"/>
</dbReference>
<dbReference type="AlphaFoldDB" id="A0AAW4QE02"/>
<dbReference type="Proteomes" id="UP001199322">
    <property type="component" value="Unassembled WGS sequence"/>
</dbReference>
<sequence>METIDDDVSGRPPAGGRVAAAADTSPINAGLQAGVDASGVIVANDRDRRSLAWLREQVGDAAIEAAVAQLAGQRRPYVSNVAKALGIAIPSDLALTSADTARARIAALRSLIKKK</sequence>
<dbReference type="EMBL" id="QGBI01000035">
    <property type="protein sequence ID" value="MBX3893229.1"/>
    <property type="molecule type" value="Genomic_DNA"/>
</dbReference>
<protein>
    <submittedName>
        <fullName evidence="2">Cryptic plasmid protein A</fullName>
    </submittedName>
</protein>
<keyword evidence="3" id="KW-1185">Reference proteome</keyword>
<name>A0AAW4QE02_RALPI</name>
<dbReference type="InterPro" id="IPR058891">
    <property type="entry name" value="CPPA"/>
</dbReference>
<organism evidence="2 4">
    <name type="scientific">Ralstonia pickettii</name>
    <name type="common">Burkholderia pickettii</name>
    <dbReference type="NCBI Taxonomy" id="329"/>
    <lineage>
        <taxon>Bacteria</taxon>
        <taxon>Pseudomonadati</taxon>
        <taxon>Pseudomonadota</taxon>
        <taxon>Betaproteobacteria</taxon>
        <taxon>Burkholderiales</taxon>
        <taxon>Burkholderiaceae</taxon>
        <taxon>Ralstonia</taxon>
    </lineage>
</organism>
<evidence type="ECO:0000313" key="1">
    <source>
        <dbReference type="EMBL" id="CAJ0732069.1"/>
    </source>
</evidence>
<dbReference type="EMBL" id="CATWFT010000025">
    <property type="protein sequence ID" value="CAJ0732069.1"/>
    <property type="molecule type" value="Genomic_DNA"/>
</dbReference>
<dbReference type="RefSeq" id="WP_004636212.1">
    <property type="nucleotide sequence ID" value="NZ_CATWFT010000025.1"/>
</dbReference>
<reference evidence="1 3" key="2">
    <citation type="submission" date="2023-07" db="EMBL/GenBank/DDBJ databases">
        <authorList>
            <person name="Peeters C."/>
        </authorList>
    </citation>
    <scope>NUCLEOTIDE SEQUENCE [LARGE SCALE GENOMIC DNA]</scope>
    <source>
        <strain evidence="1 3">R-38712</strain>
    </source>
</reference>
<comment type="caution">
    <text evidence="2">The sequence shown here is derived from an EMBL/GenBank/DDBJ whole genome shotgun (WGS) entry which is preliminary data.</text>
</comment>
<evidence type="ECO:0000313" key="4">
    <source>
        <dbReference type="Proteomes" id="UP001199322"/>
    </source>
</evidence>
<proteinExistence type="predicted"/>
<accession>A0AAW4QE02</accession>
<dbReference type="GeneID" id="61530046"/>
<evidence type="ECO:0000313" key="2">
    <source>
        <dbReference type="EMBL" id="MBX3893229.1"/>
    </source>
</evidence>
<gene>
    <name evidence="2" type="ORF">DEE74_25485</name>
    <name evidence="1" type="ORF">R38712_04917</name>
</gene>
<evidence type="ECO:0000313" key="3">
    <source>
        <dbReference type="Proteomes" id="UP001189303"/>
    </source>
</evidence>
<dbReference type="Pfam" id="PF25860">
    <property type="entry name" value="CPPA"/>
    <property type="match status" value="1"/>
</dbReference>